<evidence type="ECO:0000256" key="4">
    <source>
        <dbReference type="ARBA" id="ARBA00035255"/>
    </source>
</evidence>
<dbReference type="GO" id="GO:0003723">
    <property type="term" value="F:RNA binding"/>
    <property type="evidence" value="ECO:0007669"/>
    <property type="project" value="InterPro"/>
</dbReference>
<dbReference type="EMBL" id="MFKP01000009">
    <property type="protein sequence ID" value="OGG44452.1"/>
    <property type="molecule type" value="Genomic_DNA"/>
</dbReference>
<evidence type="ECO:0000313" key="9">
    <source>
        <dbReference type="EMBL" id="OGG44452.1"/>
    </source>
</evidence>
<dbReference type="FunFam" id="3.30.230.10:FF:000002">
    <property type="entry name" value="30S ribosomal protein S5"/>
    <property type="match status" value="1"/>
</dbReference>
<dbReference type="Pfam" id="PF00333">
    <property type="entry name" value="Ribosomal_S5"/>
    <property type="match status" value="1"/>
</dbReference>
<dbReference type="InterPro" id="IPR013810">
    <property type="entry name" value="Ribosomal_uS5_N"/>
</dbReference>
<evidence type="ECO:0000256" key="2">
    <source>
        <dbReference type="ARBA" id="ARBA00022980"/>
    </source>
</evidence>
<dbReference type="GO" id="GO:0005737">
    <property type="term" value="C:cytoplasm"/>
    <property type="evidence" value="ECO:0007669"/>
    <property type="project" value="UniProtKB-ARBA"/>
</dbReference>
<proteinExistence type="inferred from homology"/>
<dbReference type="GO" id="GO:0006412">
    <property type="term" value="P:translation"/>
    <property type="evidence" value="ECO:0007669"/>
    <property type="project" value="InterPro"/>
</dbReference>
<dbReference type="InterPro" id="IPR000851">
    <property type="entry name" value="Ribosomal_uS5"/>
</dbReference>
<dbReference type="SUPFAM" id="SSF54768">
    <property type="entry name" value="dsRNA-binding domain-like"/>
    <property type="match status" value="1"/>
</dbReference>
<evidence type="ECO:0000256" key="3">
    <source>
        <dbReference type="ARBA" id="ARBA00023274"/>
    </source>
</evidence>
<dbReference type="GO" id="GO:0005840">
    <property type="term" value="C:ribosome"/>
    <property type="evidence" value="ECO:0007669"/>
    <property type="project" value="UniProtKB-KW"/>
</dbReference>
<dbReference type="AlphaFoldDB" id="A0A1F6C5U9"/>
<protein>
    <recommendedName>
        <fullName evidence="4">Small ribosomal subunit protein uS5</fullName>
    </recommendedName>
    <alternativeName>
        <fullName evidence="5">30S ribosomal protein S5</fullName>
    </alternativeName>
</protein>
<evidence type="ECO:0000259" key="8">
    <source>
        <dbReference type="PROSITE" id="PS50881"/>
    </source>
</evidence>
<evidence type="ECO:0000256" key="7">
    <source>
        <dbReference type="RuleBase" id="RU003823"/>
    </source>
</evidence>
<gene>
    <name evidence="9" type="ORF">A2841_00525</name>
</gene>
<dbReference type="PROSITE" id="PS50881">
    <property type="entry name" value="S5_DSRBD"/>
    <property type="match status" value="1"/>
</dbReference>
<dbReference type="GO" id="GO:0003735">
    <property type="term" value="F:structural constituent of ribosome"/>
    <property type="evidence" value="ECO:0007669"/>
    <property type="project" value="UniProtKB-UniRule"/>
</dbReference>
<dbReference type="Gene3D" id="3.30.230.10">
    <property type="match status" value="1"/>
</dbReference>
<dbReference type="InterPro" id="IPR005324">
    <property type="entry name" value="Ribosomal_uS5_C"/>
</dbReference>
<evidence type="ECO:0000256" key="1">
    <source>
        <dbReference type="ARBA" id="ARBA00008945"/>
    </source>
</evidence>
<reference evidence="9 10" key="1">
    <citation type="journal article" date="2016" name="Nat. Commun.">
        <title>Thousands of microbial genomes shed light on interconnected biogeochemical processes in an aquifer system.</title>
        <authorList>
            <person name="Anantharaman K."/>
            <person name="Brown C.T."/>
            <person name="Hug L.A."/>
            <person name="Sharon I."/>
            <person name="Castelle C.J."/>
            <person name="Probst A.J."/>
            <person name="Thomas B.C."/>
            <person name="Singh A."/>
            <person name="Wilkins M.J."/>
            <person name="Karaoz U."/>
            <person name="Brodie E.L."/>
            <person name="Williams K.H."/>
            <person name="Hubbard S.S."/>
            <person name="Banfield J.F."/>
        </authorList>
    </citation>
    <scope>NUCLEOTIDE SEQUENCE [LARGE SCALE GENOMIC DNA]</scope>
</reference>
<accession>A0A1F6C5U9</accession>
<comment type="caution">
    <text evidence="9">The sequence shown here is derived from an EMBL/GenBank/DDBJ whole genome shotgun (WGS) entry which is preliminary data.</text>
</comment>
<dbReference type="PANTHER" id="PTHR48277">
    <property type="entry name" value="MITOCHONDRIAL RIBOSOMAL PROTEIN S5"/>
    <property type="match status" value="1"/>
</dbReference>
<dbReference type="InterPro" id="IPR014721">
    <property type="entry name" value="Ribsml_uS5_D2-typ_fold_subgr"/>
</dbReference>
<dbReference type="SUPFAM" id="SSF54211">
    <property type="entry name" value="Ribosomal protein S5 domain 2-like"/>
    <property type="match status" value="1"/>
</dbReference>
<comment type="similarity">
    <text evidence="1 7">Belongs to the universal ribosomal protein uS5 family.</text>
</comment>
<keyword evidence="3 6" id="KW-0687">Ribonucleoprotein</keyword>
<evidence type="ECO:0000313" key="10">
    <source>
        <dbReference type="Proteomes" id="UP000178249"/>
    </source>
</evidence>
<dbReference type="Pfam" id="PF03719">
    <property type="entry name" value="Ribosomal_S5_C"/>
    <property type="match status" value="1"/>
</dbReference>
<dbReference type="GO" id="GO:1990904">
    <property type="term" value="C:ribonucleoprotein complex"/>
    <property type="evidence" value="ECO:0007669"/>
    <property type="project" value="UniProtKB-UniRule"/>
</dbReference>
<name>A0A1F6C5U9_9BACT</name>
<feature type="domain" description="S5 DRBM" evidence="8">
    <location>
        <begin position="1"/>
        <end position="59"/>
    </location>
</feature>
<evidence type="ECO:0000256" key="6">
    <source>
        <dbReference type="PROSITE-ProRule" id="PRU00268"/>
    </source>
</evidence>
<dbReference type="Gene3D" id="3.30.160.20">
    <property type="match status" value="1"/>
</dbReference>
<organism evidence="9 10">
    <name type="scientific">Candidatus Kaiserbacteria bacterium RIFCSPHIGHO2_01_FULL_48_10</name>
    <dbReference type="NCBI Taxonomy" id="1798476"/>
    <lineage>
        <taxon>Bacteria</taxon>
        <taxon>Candidatus Kaiseribacteriota</taxon>
    </lineage>
</organism>
<dbReference type="InterPro" id="IPR020568">
    <property type="entry name" value="Ribosomal_Su5_D2-typ_SF"/>
</dbReference>
<keyword evidence="2 6" id="KW-0689">Ribosomal protein</keyword>
<dbReference type="Proteomes" id="UP000178249">
    <property type="component" value="Unassembled WGS sequence"/>
</dbReference>
<sequence>MLIRRVARVMAGGRRFSFSAAIVAGDRKGRVGVGLGKAGDTALAIEKAMRDAKKHMIRVATTESMSIPHDVSAKESSGTVSIRPAPRRGIVAGSSVKIVLELAGITDVTAKILSSSKNKLNIARATVKALAQLKK</sequence>
<evidence type="ECO:0000256" key="5">
    <source>
        <dbReference type="ARBA" id="ARBA00035519"/>
    </source>
</evidence>
<dbReference type="PANTHER" id="PTHR48277:SF1">
    <property type="entry name" value="MITOCHONDRIAL RIBOSOMAL PROTEIN S5"/>
    <property type="match status" value="1"/>
</dbReference>